<keyword evidence="3" id="KW-0479">Metal-binding</keyword>
<feature type="compositionally biased region" description="Polar residues" evidence="4">
    <location>
        <begin position="95"/>
        <end position="124"/>
    </location>
</feature>
<dbReference type="PROSITE" id="PS50106">
    <property type="entry name" value="PDZ"/>
    <property type="match status" value="1"/>
</dbReference>
<dbReference type="GO" id="GO:0061061">
    <property type="term" value="P:muscle structure development"/>
    <property type="evidence" value="ECO:0007669"/>
    <property type="project" value="TreeGrafter"/>
</dbReference>
<evidence type="ECO:0000313" key="6">
    <source>
        <dbReference type="Proteomes" id="UP000515154"/>
    </source>
</evidence>
<comment type="subcellular location">
    <subcellularLocation>
        <location evidence="1">Cytoplasm</location>
    </subcellularLocation>
</comment>
<dbReference type="PANTHER" id="PTHR24214:SF38">
    <property type="entry name" value="PDZ AND LIM DOMAIN PROTEIN ZASP-RELATED"/>
    <property type="match status" value="1"/>
</dbReference>
<dbReference type="Proteomes" id="UP000515154">
    <property type="component" value="Unplaced"/>
</dbReference>
<evidence type="ECO:0000256" key="1">
    <source>
        <dbReference type="ARBA" id="ARBA00004496"/>
    </source>
</evidence>
<dbReference type="GO" id="GO:0030036">
    <property type="term" value="P:actin cytoskeleton organization"/>
    <property type="evidence" value="ECO:0007669"/>
    <property type="project" value="TreeGrafter"/>
</dbReference>
<keyword evidence="3" id="KW-0440">LIM domain</keyword>
<evidence type="ECO:0000313" key="7">
    <source>
        <dbReference type="RefSeq" id="XP_029657139.2"/>
    </source>
</evidence>
<protein>
    <submittedName>
        <fullName evidence="7">Uncharacterized protein LOC115231207</fullName>
    </submittedName>
</protein>
<dbReference type="GO" id="GO:0051371">
    <property type="term" value="F:muscle alpha-actinin binding"/>
    <property type="evidence" value="ECO:0007669"/>
    <property type="project" value="TreeGrafter"/>
</dbReference>
<evidence type="ECO:0000256" key="3">
    <source>
        <dbReference type="ARBA" id="ARBA00023038"/>
    </source>
</evidence>
<keyword evidence="3" id="KW-0862">Zinc</keyword>
<organism evidence="6 7">
    <name type="scientific">Octopus sinensis</name>
    <name type="common">East Asian common octopus</name>
    <dbReference type="NCBI Taxonomy" id="2607531"/>
    <lineage>
        <taxon>Eukaryota</taxon>
        <taxon>Metazoa</taxon>
        <taxon>Spiralia</taxon>
        <taxon>Lophotrochozoa</taxon>
        <taxon>Mollusca</taxon>
        <taxon>Cephalopoda</taxon>
        <taxon>Coleoidea</taxon>
        <taxon>Octopodiformes</taxon>
        <taxon>Octopoda</taxon>
        <taxon>Incirrata</taxon>
        <taxon>Octopodidae</taxon>
        <taxon>Octopus</taxon>
    </lineage>
</organism>
<keyword evidence="2" id="KW-0963">Cytoplasm</keyword>
<dbReference type="PANTHER" id="PTHR24214">
    <property type="entry name" value="PDZ AND LIM DOMAIN PROTEIN ZASP"/>
    <property type="match status" value="1"/>
</dbReference>
<dbReference type="RefSeq" id="XP_029657139.2">
    <property type="nucleotide sequence ID" value="XM_029801279.2"/>
</dbReference>
<evidence type="ECO:0000256" key="2">
    <source>
        <dbReference type="ARBA" id="ARBA00022490"/>
    </source>
</evidence>
<dbReference type="GO" id="GO:0030018">
    <property type="term" value="C:Z disc"/>
    <property type="evidence" value="ECO:0007669"/>
    <property type="project" value="TreeGrafter"/>
</dbReference>
<feature type="compositionally biased region" description="Low complexity" evidence="4">
    <location>
        <begin position="75"/>
        <end position="94"/>
    </location>
</feature>
<sequence length="325" mass="36031">MFINEELCYLLQVFPNTPAAGYLQRGDILLSLNGKDAGGLTHKQAQDVFQFAGGQIPLIIRRPNIESRNPPPAKPQQQQQFYPQQVQPQQPKPQASSTVIKTRNQPKKPSTTMPPTQKSSTTPLRKTKIESSKSSKGKGKKHFGGGGFSFGVDYSKVEVQDDYVPGPIYTEEEQADELDQTYRTVPLDLEGPTKMAHPHVPKGGMKYGGGGPSYGVSYTPPAGVQRQSSKPWEDNEMLHKVQDTLAHRSQYQVSSYNGGPPVHYQHVAPPAYVPGPPPPSDSSYIDPFPSFVPPKPEEEDDEYEFLPVSQRRNQFSKQDFVPGKL</sequence>
<dbReference type="KEGG" id="osn:115231207"/>
<dbReference type="Pfam" id="PF00595">
    <property type="entry name" value="PDZ"/>
    <property type="match status" value="1"/>
</dbReference>
<dbReference type="GO" id="GO:0003779">
    <property type="term" value="F:actin binding"/>
    <property type="evidence" value="ECO:0007669"/>
    <property type="project" value="TreeGrafter"/>
</dbReference>
<dbReference type="GO" id="GO:0001725">
    <property type="term" value="C:stress fiber"/>
    <property type="evidence" value="ECO:0007669"/>
    <property type="project" value="TreeGrafter"/>
</dbReference>
<proteinExistence type="predicted"/>
<feature type="region of interest" description="Disordered" evidence="4">
    <location>
        <begin position="267"/>
        <end position="325"/>
    </location>
</feature>
<dbReference type="InterPro" id="IPR050604">
    <property type="entry name" value="PDZ-LIM_domain"/>
</dbReference>
<dbReference type="InterPro" id="IPR001478">
    <property type="entry name" value="PDZ"/>
</dbReference>
<gene>
    <name evidence="7" type="primary">LOC115231207</name>
</gene>
<dbReference type="Gene3D" id="2.30.42.10">
    <property type="match status" value="1"/>
</dbReference>
<dbReference type="GO" id="GO:0005912">
    <property type="term" value="C:adherens junction"/>
    <property type="evidence" value="ECO:0007669"/>
    <property type="project" value="TreeGrafter"/>
</dbReference>
<dbReference type="SMART" id="SM00228">
    <property type="entry name" value="PDZ"/>
    <property type="match status" value="1"/>
</dbReference>
<reference evidence="7" key="1">
    <citation type="submission" date="2025-08" db="UniProtKB">
        <authorList>
            <consortium name="RefSeq"/>
        </authorList>
    </citation>
    <scope>IDENTIFICATION</scope>
</reference>
<feature type="domain" description="PDZ" evidence="5">
    <location>
        <begin position="9"/>
        <end position="64"/>
    </location>
</feature>
<keyword evidence="6" id="KW-1185">Reference proteome</keyword>
<feature type="compositionally biased region" description="Pro residues" evidence="4">
    <location>
        <begin position="271"/>
        <end position="280"/>
    </location>
</feature>
<evidence type="ECO:0000259" key="5">
    <source>
        <dbReference type="PROSITE" id="PS50106"/>
    </source>
</evidence>
<feature type="region of interest" description="Disordered" evidence="4">
    <location>
        <begin position="64"/>
        <end position="145"/>
    </location>
</feature>
<name>A0A6P7TXI1_9MOLL</name>
<dbReference type="InterPro" id="IPR036034">
    <property type="entry name" value="PDZ_sf"/>
</dbReference>
<dbReference type="GO" id="GO:0031941">
    <property type="term" value="C:filamentous actin"/>
    <property type="evidence" value="ECO:0007669"/>
    <property type="project" value="TreeGrafter"/>
</dbReference>
<evidence type="ECO:0000256" key="4">
    <source>
        <dbReference type="SAM" id="MobiDB-lite"/>
    </source>
</evidence>
<dbReference type="AlphaFoldDB" id="A0A6P7TXI1"/>
<dbReference type="SUPFAM" id="SSF50156">
    <property type="entry name" value="PDZ domain-like"/>
    <property type="match status" value="1"/>
</dbReference>
<accession>A0A6P7TXI1</accession>